<reference evidence="1 2" key="1">
    <citation type="submission" date="2022-05" db="EMBL/GenBank/DDBJ databases">
        <authorList>
            <consortium name="Genoscope - CEA"/>
            <person name="William W."/>
        </authorList>
    </citation>
    <scope>NUCLEOTIDE SEQUENCE [LARGE SCALE GENOMIC DNA]</scope>
</reference>
<proteinExistence type="predicted"/>
<comment type="caution">
    <text evidence="1">The sequence shown here is derived from an EMBL/GenBank/DDBJ whole genome shotgun (WGS) entry which is preliminary data.</text>
</comment>
<organism evidence="1 2">
    <name type="scientific">Porites lobata</name>
    <dbReference type="NCBI Taxonomy" id="104759"/>
    <lineage>
        <taxon>Eukaryota</taxon>
        <taxon>Metazoa</taxon>
        <taxon>Cnidaria</taxon>
        <taxon>Anthozoa</taxon>
        <taxon>Hexacorallia</taxon>
        <taxon>Scleractinia</taxon>
        <taxon>Fungiina</taxon>
        <taxon>Poritidae</taxon>
        <taxon>Porites</taxon>
    </lineage>
</organism>
<sequence length="109" mass="12267">INLNPLTKQGEALHCEVCEMIVEKWLEGSSDFVTNSICMARQITLVCDVGAERSLKAGWFMELNFSLKLLCFMLSQVLQMLILKYYFYAKDKKCPTATSSGQGEANLAF</sequence>
<dbReference type="EMBL" id="CALNXK010000003">
    <property type="protein sequence ID" value="CAH3034745.1"/>
    <property type="molecule type" value="Genomic_DNA"/>
</dbReference>
<name>A0ABN8MS43_9CNID</name>
<evidence type="ECO:0000313" key="2">
    <source>
        <dbReference type="Proteomes" id="UP001159405"/>
    </source>
</evidence>
<gene>
    <name evidence="1" type="ORF">PLOB_00025243</name>
</gene>
<keyword evidence="2" id="KW-1185">Reference proteome</keyword>
<protein>
    <submittedName>
        <fullName evidence="1">Uncharacterized protein</fullName>
    </submittedName>
</protein>
<feature type="non-terminal residue" evidence="1">
    <location>
        <position position="1"/>
    </location>
</feature>
<dbReference type="Proteomes" id="UP001159405">
    <property type="component" value="Unassembled WGS sequence"/>
</dbReference>
<accession>A0ABN8MS43</accession>
<evidence type="ECO:0000313" key="1">
    <source>
        <dbReference type="EMBL" id="CAH3034745.1"/>
    </source>
</evidence>